<keyword evidence="2" id="KW-0812">Transmembrane</keyword>
<name>A0ABR3UR03_9PLEO</name>
<dbReference type="GeneID" id="96083274"/>
<evidence type="ECO:0008006" key="5">
    <source>
        <dbReference type="Google" id="ProtNLM"/>
    </source>
</evidence>
<comment type="caution">
    <text evidence="3">The sequence shown here is derived from an EMBL/GenBank/DDBJ whole genome shotgun (WGS) entry which is preliminary data.</text>
</comment>
<feature type="transmembrane region" description="Helical" evidence="2">
    <location>
        <begin position="82"/>
        <end position="101"/>
    </location>
</feature>
<evidence type="ECO:0000256" key="2">
    <source>
        <dbReference type="SAM" id="Phobius"/>
    </source>
</evidence>
<evidence type="ECO:0000256" key="1">
    <source>
        <dbReference type="SAM" id="MobiDB-lite"/>
    </source>
</evidence>
<protein>
    <recommendedName>
        <fullName evidence="5">ABC transmembrane type-1 domain-containing protein</fullName>
    </recommendedName>
</protein>
<reference evidence="3 4" key="1">
    <citation type="submission" date="2024-09" db="EMBL/GenBank/DDBJ databases">
        <title>T2T genomes of carrot and Alternaria dauci and their utility for understanding host-pathogen interaction during carrot leaf blight disease.</title>
        <authorList>
            <person name="Liu W."/>
            <person name="Xu S."/>
            <person name="Ou C."/>
            <person name="Liu X."/>
            <person name="Zhuang F."/>
            <person name="Deng X.W."/>
        </authorList>
    </citation>
    <scope>NUCLEOTIDE SEQUENCE [LARGE SCALE GENOMIC DNA]</scope>
    <source>
        <strain evidence="3 4">A2016</strain>
    </source>
</reference>
<keyword evidence="2" id="KW-0472">Membrane</keyword>
<dbReference type="Proteomes" id="UP001578633">
    <property type="component" value="Chromosome 2"/>
</dbReference>
<evidence type="ECO:0000313" key="4">
    <source>
        <dbReference type="Proteomes" id="UP001578633"/>
    </source>
</evidence>
<dbReference type="EMBL" id="JBHGVX010000002">
    <property type="protein sequence ID" value="KAL1798915.1"/>
    <property type="molecule type" value="Genomic_DNA"/>
</dbReference>
<organism evidence="3 4">
    <name type="scientific">Alternaria dauci</name>
    <dbReference type="NCBI Taxonomy" id="48095"/>
    <lineage>
        <taxon>Eukaryota</taxon>
        <taxon>Fungi</taxon>
        <taxon>Dikarya</taxon>
        <taxon>Ascomycota</taxon>
        <taxon>Pezizomycotina</taxon>
        <taxon>Dothideomycetes</taxon>
        <taxon>Pleosporomycetidae</taxon>
        <taxon>Pleosporales</taxon>
        <taxon>Pleosporineae</taxon>
        <taxon>Pleosporaceae</taxon>
        <taxon>Alternaria</taxon>
        <taxon>Alternaria sect. Porri</taxon>
    </lineage>
</organism>
<feature type="region of interest" description="Disordered" evidence="1">
    <location>
        <begin position="38"/>
        <end position="63"/>
    </location>
</feature>
<sequence length="337" mass="38694">MPVASNHRTRSQSHRSLQELGGINDLRDLAFLDQPQYYESDEDSSEVTVHTSHSGREESEPVHSMMQLGNAFQDGQQTLLQLARMYSLHIVVAASLYMFFFEVAVRLPFLLAVAFAIPSIHMLLVPEKQQTDHHKYNEDSEALYRRCSINSAVPGEPVAQYKTAGTLHPIATTFPGLAFFSPSTWFPRATDSIDFLHKRQRLYTTFRESAYQPRRTFREAFEDTLPRLLESWTMFVVRTIFYQTISQITMVITGRVYEAITGEKMDINAYIMNVLRFYWDWATGMGGLASYSVKWIISSLIVLLDRLFMSIGRQVTMAAGVVHDTRLQYEDLNTVQF</sequence>
<proteinExistence type="predicted"/>
<gene>
    <name evidence="3" type="ORF">ACET3X_002952</name>
</gene>
<accession>A0ABR3UR03</accession>
<evidence type="ECO:0000313" key="3">
    <source>
        <dbReference type="EMBL" id="KAL1798915.1"/>
    </source>
</evidence>
<dbReference type="RefSeq" id="XP_069309499.1">
    <property type="nucleotide sequence ID" value="XM_069449751.1"/>
</dbReference>
<keyword evidence="4" id="KW-1185">Reference proteome</keyword>
<keyword evidence="2" id="KW-1133">Transmembrane helix</keyword>